<dbReference type="GO" id="GO:0005737">
    <property type="term" value="C:cytoplasm"/>
    <property type="evidence" value="ECO:0007669"/>
    <property type="project" value="TreeGrafter"/>
</dbReference>
<dbReference type="InterPro" id="IPR013221">
    <property type="entry name" value="Mur_ligase_cen"/>
</dbReference>
<dbReference type="SUPFAM" id="SSF53623">
    <property type="entry name" value="MurD-like peptide ligases, catalytic domain"/>
    <property type="match status" value="1"/>
</dbReference>
<dbReference type="Gene3D" id="3.40.1190.10">
    <property type="entry name" value="Mur-like, catalytic domain"/>
    <property type="match status" value="1"/>
</dbReference>
<feature type="domain" description="Mur ligase central" evidence="5">
    <location>
        <begin position="24"/>
        <end position="166"/>
    </location>
</feature>
<evidence type="ECO:0000256" key="1">
    <source>
        <dbReference type="ARBA" id="ARBA00008276"/>
    </source>
</evidence>
<proteinExistence type="inferred from homology"/>
<evidence type="ECO:0000256" key="3">
    <source>
        <dbReference type="ARBA" id="ARBA00022741"/>
    </source>
</evidence>
<reference evidence="6" key="1">
    <citation type="submission" date="2018-05" db="EMBL/GenBank/DDBJ databases">
        <authorList>
            <person name="Lanie J.A."/>
            <person name="Ng W.-L."/>
            <person name="Kazmierczak K.M."/>
            <person name="Andrzejewski T.M."/>
            <person name="Davidsen T.M."/>
            <person name="Wayne K.J."/>
            <person name="Tettelin H."/>
            <person name="Glass J.I."/>
            <person name="Rusch D."/>
            <person name="Podicherti R."/>
            <person name="Tsui H.-C.T."/>
            <person name="Winkler M.E."/>
        </authorList>
    </citation>
    <scope>NUCLEOTIDE SEQUENCE</scope>
</reference>
<comment type="similarity">
    <text evidence="1">Belongs to the folylpolyglutamate synthase family.</text>
</comment>
<protein>
    <recommendedName>
        <fullName evidence="5">Mur ligase central domain-containing protein</fullName>
    </recommendedName>
</protein>
<dbReference type="EMBL" id="UINC01059516">
    <property type="protein sequence ID" value="SVB83015.1"/>
    <property type="molecule type" value="Genomic_DNA"/>
</dbReference>
<evidence type="ECO:0000256" key="4">
    <source>
        <dbReference type="ARBA" id="ARBA00022840"/>
    </source>
</evidence>
<dbReference type="InterPro" id="IPR001645">
    <property type="entry name" value="Folylpolyglutamate_synth"/>
</dbReference>
<sequence>MIEEVESINNGNPITYFEILTAIFFLGASRSKSDVTILESGLFHRYDACSCIKQNLASVITAIGMDHLDWLPKNERTIDRIIFEKTSKLLNSKIIVSEQSDRSIMRKIKKSLENNSSQKYFYDDFFSYKINDEGFLYKDKFGSLQLSRPSLLGDHQISNAATAIATIRNLEDYYKIKKENIVNGLKNTKNIGRLEQLKEGKLKALAPNNVIYLDCCHNELGAE</sequence>
<dbReference type="AlphaFoldDB" id="A0A382H7A8"/>
<keyword evidence="2" id="KW-0436">Ligase</keyword>
<dbReference type="GO" id="GO:0004326">
    <property type="term" value="F:tetrahydrofolylpolyglutamate synthase activity"/>
    <property type="evidence" value="ECO:0007669"/>
    <property type="project" value="InterPro"/>
</dbReference>
<evidence type="ECO:0000313" key="6">
    <source>
        <dbReference type="EMBL" id="SVB83015.1"/>
    </source>
</evidence>
<keyword evidence="4" id="KW-0067">ATP-binding</keyword>
<gene>
    <name evidence="6" type="ORF">METZ01_LOCUS235869</name>
</gene>
<dbReference type="PANTHER" id="PTHR11136">
    <property type="entry name" value="FOLYLPOLYGLUTAMATE SYNTHASE-RELATED"/>
    <property type="match status" value="1"/>
</dbReference>
<feature type="non-terminal residue" evidence="6">
    <location>
        <position position="223"/>
    </location>
</feature>
<dbReference type="InterPro" id="IPR036565">
    <property type="entry name" value="Mur-like_cat_sf"/>
</dbReference>
<evidence type="ECO:0000256" key="2">
    <source>
        <dbReference type="ARBA" id="ARBA00022598"/>
    </source>
</evidence>
<dbReference type="GO" id="GO:0005524">
    <property type="term" value="F:ATP binding"/>
    <property type="evidence" value="ECO:0007669"/>
    <property type="project" value="UniProtKB-KW"/>
</dbReference>
<dbReference type="Pfam" id="PF08245">
    <property type="entry name" value="Mur_ligase_M"/>
    <property type="match status" value="1"/>
</dbReference>
<accession>A0A382H7A8</accession>
<organism evidence="6">
    <name type="scientific">marine metagenome</name>
    <dbReference type="NCBI Taxonomy" id="408172"/>
    <lineage>
        <taxon>unclassified sequences</taxon>
        <taxon>metagenomes</taxon>
        <taxon>ecological metagenomes</taxon>
    </lineage>
</organism>
<dbReference type="PANTHER" id="PTHR11136:SF0">
    <property type="entry name" value="DIHYDROFOLATE SYNTHETASE-RELATED"/>
    <property type="match status" value="1"/>
</dbReference>
<dbReference type="GO" id="GO:0008841">
    <property type="term" value="F:dihydrofolate synthase activity"/>
    <property type="evidence" value="ECO:0007669"/>
    <property type="project" value="TreeGrafter"/>
</dbReference>
<evidence type="ECO:0000259" key="5">
    <source>
        <dbReference type="Pfam" id="PF08245"/>
    </source>
</evidence>
<name>A0A382H7A8_9ZZZZ</name>
<keyword evidence="3" id="KW-0547">Nucleotide-binding</keyword>